<dbReference type="SUPFAM" id="SSF53474">
    <property type="entry name" value="alpha/beta-Hydrolases"/>
    <property type="match status" value="1"/>
</dbReference>
<dbReference type="Proteomes" id="UP000664096">
    <property type="component" value="Unassembled WGS sequence"/>
</dbReference>
<name>A0A939EFP9_9HYPH</name>
<comment type="caution">
    <text evidence="5">The sequence shown here is derived from an EMBL/GenBank/DDBJ whole genome shotgun (WGS) entry which is preliminary data.</text>
</comment>
<proteinExistence type="predicted"/>
<dbReference type="Pfam" id="PF00196">
    <property type="entry name" value="GerE"/>
    <property type="match status" value="1"/>
</dbReference>
<gene>
    <name evidence="5" type="ORF">JF539_17505</name>
</gene>
<dbReference type="Gene3D" id="3.40.50.1820">
    <property type="entry name" value="alpha/beta hydrolase"/>
    <property type="match status" value="1"/>
</dbReference>
<evidence type="ECO:0000256" key="2">
    <source>
        <dbReference type="ARBA" id="ARBA00023125"/>
    </source>
</evidence>
<dbReference type="PANTHER" id="PTHR44688">
    <property type="entry name" value="DNA-BINDING TRANSCRIPTIONAL ACTIVATOR DEVR_DOSR"/>
    <property type="match status" value="1"/>
</dbReference>
<dbReference type="GO" id="GO:0006355">
    <property type="term" value="P:regulation of DNA-templated transcription"/>
    <property type="evidence" value="ECO:0007669"/>
    <property type="project" value="InterPro"/>
</dbReference>
<evidence type="ECO:0000259" key="4">
    <source>
        <dbReference type="SMART" id="SM00421"/>
    </source>
</evidence>
<evidence type="ECO:0000256" key="1">
    <source>
        <dbReference type="ARBA" id="ARBA00023015"/>
    </source>
</evidence>
<dbReference type="SUPFAM" id="SSF46894">
    <property type="entry name" value="C-terminal effector domain of the bipartite response regulators"/>
    <property type="match status" value="1"/>
</dbReference>
<dbReference type="PANTHER" id="PTHR44688:SF16">
    <property type="entry name" value="DNA-BINDING TRANSCRIPTIONAL ACTIVATOR DEVR_DOSR"/>
    <property type="match status" value="1"/>
</dbReference>
<dbReference type="InterPro" id="IPR000792">
    <property type="entry name" value="Tscrpt_reg_LuxR_C"/>
</dbReference>
<accession>A0A939EFP9</accession>
<dbReference type="Pfam" id="PF12146">
    <property type="entry name" value="Hydrolase_4"/>
    <property type="match status" value="1"/>
</dbReference>
<keyword evidence="3" id="KW-0804">Transcription</keyword>
<dbReference type="InterPro" id="IPR029058">
    <property type="entry name" value="AB_hydrolase_fold"/>
</dbReference>
<evidence type="ECO:0000313" key="5">
    <source>
        <dbReference type="EMBL" id="MBN9672153.1"/>
    </source>
</evidence>
<feature type="domain" description="HTH luxR-type" evidence="4">
    <location>
        <begin position="541"/>
        <end position="598"/>
    </location>
</feature>
<dbReference type="PRINTS" id="PR00038">
    <property type="entry name" value="HTHLUXR"/>
</dbReference>
<organism evidence="5 6">
    <name type="scientific">Roseibium aggregatum</name>
    <dbReference type="NCBI Taxonomy" id="187304"/>
    <lineage>
        <taxon>Bacteria</taxon>
        <taxon>Pseudomonadati</taxon>
        <taxon>Pseudomonadota</taxon>
        <taxon>Alphaproteobacteria</taxon>
        <taxon>Hyphomicrobiales</taxon>
        <taxon>Stappiaceae</taxon>
        <taxon>Roseibium</taxon>
    </lineage>
</organism>
<protein>
    <submittedName>
        <fullName evidence="5">Alpha/beta hydrolase</fullName>
    </submittedName>
</protein>
<dbReference type="GO" id="GO:0016787">
    <property type="term" value="F:hydrolase activity"/>
    <property type="evidence" value="ECO:0007669"/>
    <property type="project" value="UniProtKB-KW"/>
</dbReference>
<keyword evidence="2" id="KW-0238">DNA-binding</keyword>
<sequence>MQTRNIVTMDGVPLVFRTFPADKPSGKSAFVTHSQALHTLNISQTMQGLADRGWTVHGIDLRGHGYSVSERAPYAHLEIGRGWDDLVSDFKLGLEAAFDGIPWEDRLIVAPNIGALLVLECLKAQPDLARNIVFVTPPPNQPGLMKLARSITRVRALLHPPERPDELTFYQLYTFLGAHLEDRKNLIDVISSDKAFTQSILDDPYAWPTPTTGYFYELFRGIEKAWKWPRNIEVKEGTRVLLLYGGDDPMTANGRFIAPIRKHFNKVGVYDVESHCVEGGRTALFAEDRRFGISSIINDWCEGLPLNPDNTSREAADGGGIEGVSKDILQRLGLADFRHELKPDALVELCYGAISDDNRWIEMLYRVAFAASGENGLEEQELETIVAELMPHWDRSFSLNRQIMRSAAVGAVLHEVIERFEIGMAIVNDDFEISYANRPFMEAVSTLVGGVRFDADSEDMVALSNALAMLLNTDFRNKSRKSQGEALLMVGGKAVGFHFRPQTLRQTSLNRQGASGVMILRAADTETRDLSDTFHELLQFGYGLTAKEAQAACCLVNGLSPTEISRQLDVSIHTTRTHLKRVYEKVGVQGQTELTARLLQGPLGLLADGK</sequence>
<dbReference type="SMART" id="SM00421">
    <property type="entry name" value="HTH_LUXR"/>
    <property type="match status" value="1"/>
</dbReference>
<dbReference type="InterPro" id="IPR022742">
    <property type="entry name" value="Hydrolase_4"/>
</dbReference>
<keyword evidence="5" id="KW-0378">Hydrolase</keyword>
<reference evidence="5" key="1">
    <citation type="submission" date="2020-12" db="EMBL/GenBank/DDBJ databases">
        <title>Oil enriched cultivation method for isolating marine PHA-producing bacteria.</title>
        <authorList>
            <person name="Zheng W."/>
            <person name="Yu S."/>
            <person name="Huang Y."/>
        </authorList>
    </citation>
    <scope>NUCLEOTIDE SEQUENCE</scope>
    <source>
        <strain evidence="5">SY-2-12</strain>
    </source>
</reference>
<dbReference type="EMBL" id="JAEKJZ010000003">
    <property type="protein sequence ID" value="MBN9672153.1"/>
    <property type="molecule type" value="Genomic_DNA"/>
</dbReference>
<keyword evidence="1" id="KW-0805">Transcription regulation</keyword>
<dbReference type="CDD" id="cd06170">
    <property type="entry name" value="LuxR_C_like"/>
    <property type="match status" value="1"/>
</dbReference>
<evidence type="ECO:0000256" key="3">
    <source>
        <dbReference type="ARBA" id="ARBA00023163"/>
    </source>
</evidence>
<dbReference type="RefSeq" id="WP_207141980.1">
    <property type="nucleotide sequence ID" value="NZ_JAEKJZ010000003.1"/>
</dbReference>
<dbReference type="Gene3D" id="1.10.10.10">
    <property type="entry name" value="Winged helix-like DNA-binding domain superfamily/Winged helix DNA-binding domain"/>
    <property type="match status" value="1"/>
</dbReference>
<dbReference type="GO" id="GO:0003677">
    <property type="term" value="F:DNA binding"/>
    <property type="evidence" value="ECO:0007669"/>
    <property type="project" value="UniProtKB-KW"/>
</dbReference>
<dbReference type="InterPro" id="IPR016032">
    <property type="entry name" value="Sig_transdc_resp-reg_C-effctor"/>
</dbReference>
<dbReference type="InterPro" id="IPR036388">
    <property type="entry name" value="WH-like_DNA-bd_sf"/>
</dbReference>
<evidence type="ECO:0000313" key="6">
    <source>
        <dbReference type="Proteomes" id="UP000664096"/>
    </source>
</evidence>
<dbReference type="AlphaFoldDB" id="A0A939EFP9"/>